<evidence type="ECO:0000313" key="2">
    <source>
        <dbReference type="EMBL" id="WDE04930.1"/>
    </source>
</evidence>
<feature type="signal peptide" evidence="1">
    <location>
        <begin position="1"/>
        <end position="19"/>
    </location>
</feature>
<organism evidence="2 3">
    <name type="scientific">Thalassomonas viridans</name>
    <dbReference type="NCBI Taxonomy" id="137584"/>
    <lineage>
        <taxon>Bacteria</taxon>
        <taxon>Pseudomonadati</taxon>
        <taxon>Pseudomonadota</taxon>
        <taxon>Gammaproteobacteria</taxon>
        <taxon>Alteromonadales</taxon>
        <taxon>Colwelliaceae</taxon>
        <taxon>Thalassomonas</taxon>
    </lineage>
</organism>
<dbReference type="AlphaFoldDB" id="A0AAE9Z1I9"/>
<dbReference type="RefSeq" id="WP_044836974.1">
    <property type="nucleotide sequence ID" value="NZ_CP059733.1"/>
</dbReference>
<name>A0AAE9Z1I9_9GAMM</name>
<protein>
    <submittedName>
        <fullName evidence="2">Uncharacterized protein</fullName>
    </submittedName>
</protein>
<reference evidence="2 3" key="2">
    <citation type="journal article" date="2022" name="Mar. Drugs">
        <title>Bioassay-Guided Fractionation Leads to the Detection of Cholic Acid Generated by the Rare Thalassomonas sp.</title>
        <authorList>
            <person name="Pheiffer F."/>
            <person name="Schneider Y.K."/>
            <person name="Hansen E.H."/>
            <person name="Andersen J.H."/>
            <person name="Isaksson J."/>
            <person name="Busche T."/>
            <person name="R C."/>
            <person name="Kalinowski J."/>
            <person name="Zyl L.V."/>
            <person name="Trindade M."/>
        </authorList>
    </citation>
    <scope>NUCLEOTIDE SEQUENCE [LARGE SCALE GENOMIC DNA]</scope>
    <source>
        <strain evidence="2 3">XOM25</strain>
    </source>
</reference>
<dbReference type="KEGG" id="tvd:SG34_027100"/>
<gene>
    <name evidence="2" type="ORF">SG34_027100</name>
</gene>
<proteinExistence type="predicted"/>
<keyword evidence="1" id="KW-0732">Signal</keyword>
<accession>A0AAE9Z1I9</accession>
<reference evidence="2 3" key="1">
    <citation type="journal article" date="2015" name="Genome Announc.">
        <title>Draft Genome Sequences of Marine Isolates of Thalassomonas viridans and Thalassomonas actiniarum.</title>
        <authorList>
            <person name="Olonade I."/>
            <person name="van Zyl L.J."/>
            <person name="Trindade M."/>
        </authorList>
    </citation>
    <scope>NUCLEOTIDE SEQUENCE [LARGE SCALE GENOMIC DNA]</scope>
    <source>
        <strain evidence="2 3">XOM25</strain>
    </source>
</reference>
<keyword evidence="3" id="KW-1185">Reference proteome</keyword>
<feature type="chain" id="PRO_5042055795" evidence="1">
    <location>
        <begin position="20"/>
        <end position="303"/>
    </location>
</feature>
<evidence type="ECO:0000256" key="1">
    <source>
        <dbReference type="SAM" id="SignalP"/>
    </source>
</evidence>
<dbReference type="Proteomes" id="UP000032352">
    <property type="component" value="Chromosome"/>
</dbReference>
<sequence length="303" mass="33787">MIKSLFFSLITIFSANLYASNFDLMLPCHGCSDWKMKQVAQNAASQPGQTIYVVDNRNGQFYVNEYYVDHVDPGSMSIANEWLREVTRHVPGSSMSNDLAASDTRITTITNDITRPFTINSTTYNSAFIVTDSSDFAEWFTNHHYSKNLENFNMLDAELASAASSVSIGLSIDIFSIGVAFNSTPVLTYQFPDGTKVQMAFNVLRDVTTGKYQLLFKDPIFKDSKGLIIPKTKLSLKDYINNSQNLEENGDNEAIKEHINYVFEGNVQYIGFGEGNTGGGRVEILDCGIELRNNVEVVACYRG</sequence>
<dbReference type="EMBL" id="CP059733">
    <property type="protein sequence ID" value="WDE04930.1"/>
    <property type="molecule type" value="Genomic_DNA"/>
</dbReference>
<evidence type="ECO:0000313" key="3">
    <source>
        <dbReference type="Proteomes" id="UP000032352"/>
    </source>
</evidence>